<feature type="compositionally biased region" description="Low complexity" evidence="1">
    <location>
        <begin position="32"/>
        <end position="47"/>
    </location>
</feature>
<dbReference type="EMBL" id="BAAALV010000001">
    <property type="protein sequence ID" value="GAA1904018.1"/>
    <property type="molecule type" value="Genomic_DNA"/>
</dbReference>
<comment type="caution">
    <text evidence="4">The sequence shown here is derived from an EMBL/GenBank/DDBJ whole genome shotgun (WGS) entry which is preliminary data.</text>
</comment>
<dbReference type="InterPro" id="IPR054262">
    <property type="entry name" value="DUF6993"/>
</dbReference>
<evidence type="ECO:0000256" key="1">
    <source>
        <dbReference type="SAM" id="MobiDB-lite"/>
    </source>
</evidence>
<sequence length="154" mass="15252">MMAAEGLNAKRLQWAGLAAAAALAASLSGCTGADSSQAQPADSSVSAGTGVPSEEAPLMPARFQAAQTALNELIAENPAPSRDAVRAAWVSAGFSAEAVEVSQDGTPTGLAVDAIVSAAPDGTDCLIGEIRSGKLSVTTVPALSNGQCLLGDDR</sequence>
<accession>A0ABP5A706</accession>
<evidence type="ECO:0000259" key="3">
    <source>
        <dbReference type="Pfam" id="PF22504"/>
    </source>
</evidence>
<keyword evidence="5" id="KW-1185">Reference proteome</keyword>
<feature type="region of interest" description="Disordered" evidence="1">
    <location>
        <begin position="32"/>
        <end position="58"/>
    </location>
</feature>
<gene>
    <name evidence="4" type="ORF">GCM10009688_05150</name>
</gene>
<evidence type="ECO:0000313" key="5">
    <source>
        <dbReference type="Proteomes" id="UP001500784"/>
    </source>
</evidence>
<dbReference type="Pfam" id="PF22504">
    <property type="entry name" value="DUF6993"/>
    <property type="match status" value="1"/>
</dbReference>
<feature type="signal peptide" evidence="2">
    <location>
        <begin position="1"/>
        <end position="33"/>
    </location>
</feature>
<feature type="domain" description="DUF6993" evidence="3">
    <location>
        <begin position="70"/>
        <end position="152"/>
    </location>
</feature>
<name>A0ABP5A706_9MICC</name>
<dbReference type="Proteomes" id="UP001500784">
    <property type="component" value="Unassembled WGS sequence"/>
</dbReference>
<dbReference type="RefSeq" id="WP_246167412.1">
    <property type="nucleotide sequence ID" value="NZ_BAAALV010000001.1"/>
</dbReference>
<keyword evidence="2" id="KW-0732">Signal</keyword>
<protein>
    <recommendedName>
        <fullName evidence="3">DUF6993 domain-containing protein</fullName>
    </recommendedName>
</protein>
<evidence type="ECO:0000313" key="4">
    <source>
        <dbReference type="EMBL" id="GAA1904018.1"/>
    </source>
</evidence>
<organism evidence="4 5">
    <name type="scientific">Arthrobacter gandavensis</name>
    <dbReference type="NCBI Taxonomy" id="169960"/>
    <lineage>
        <taxon>Bacteria</taxon>
        <taxon>Bacillati</taxon>
        <taxon>Actinomycetota</taxon>
        <taxon>Actinomycetes</taxon>
        <taxon>Micrococcales</taxon>
        <taxon>Micrococcaceae</taxon>
        <taxon>Arthrobacter</taxon>
    </lineage>
</organism>
<proteinExistence type="predicted"/>
<feature type="chain" id="PRO_5047201704" description="DUF6993 domain-containing protein" evidence="2">
    <location>
        <begin position="34"/>
        <end position="154"/>
    </location>
</feature>
<evidence type="ECO:0000256" key="2">
    <source>
        <dbReference type="SAM" id="SignalP"/>
    </source>
</evidence>
<reference evidence="5" key="1">
    <citation type="journal article" date="2019" name="Int. J. Syst. Evol. Microbiol.">
        <title>The Global Catalogue of Microorganisms (GCM) 10K type strain sequencing project: providing services to taxonomists for standard genome sequencing and annotation.</title>
        <authorList>
            <consortium name="The Broad Institute Genomics Platform"/>
            <consortium name="The Broad Institute Genome Sequencing Center for Infectious Disease"/>
            <person name="Wu L."/>
            <person name="Ma J."/>
        </authorList>
    </citation>
    <scope>NUCLEOTIDE SEQUENCE [LARGE SCALE GENOMIC DNA]</scope>
    <source>
        <strain evidence="5">JCM 13316</strain>
    </source>
</reference>